<protein>
    <submittedName>
        <fullName evidence="2">Uncharacterized protein</fullName>
    </submittedName>
</protein>
<evidence type="ECO:0000256" key="1">
    <source>
        <dbReference type="SAM" id="SignalP"/>
    </source>
</evidence>
<feature type="signal peptide" evidence="1">
    <location>
        <begin position="1"/>
        <end position="25"/>
    </location>
</feature>
<keyword evidence="1" id="KW-0732">Signal</keyword>
<reference evidence="2" key="1">
    <citation type="submission" date="2020-10" db="EMBL/GenBank/DDBJ databases">
        <authorList>
            <person name="Gilroy R."/>
        </authorList>
    </citation>
    <scope>NUCLEOTIDE SEQUENCE</scope>
    <source>
        <strain evidence="2">CHK195-12923</strain>
    </source>
</reference>
<accession>A0A9D1MKI1</accession>
<name>A0A9D1MKI1_9FIRM</name>
<reference evidence="2" key="2">
    <citation type="journal article" date="2021" name="PeerJ">
        <title>Extensive microbial diversity within the chicken gut microbiome revealed by metagenomics and culture.</title>
        <authorList>
            <person name="Gilroy R."/>
            <person name="Ravi A."/>
            <person name="Getino M."/>
            <person name="Pursley I."/>
            <person name="Horton D.L."/>
            <person name="Alikhan N.F."/>
            <person name="Baker D."/>
            <person name="Gharbi K."/>
            <person name="Hall N."/>
            <person name="Watson M."/>
            <person name="Adriaenssens E.M."/>
            <person name="Foster-Nyarko E."/>
            <person name="Jarju S."/>
            <person name="Secka A."/>
            <person name="Antonio M."/>
            <person name="Oren A."/>
            <person name="Chaudhuri R.R."/>
            <person name="La Ragione R."/>
            <person name="Hildebrand F."/>
            <person name="Pallen M.J."/>
        </authorList>
    </citation>
    <scope>NUCLEOTIDE SEQUENCE</scope>
    <source>
        <strain evidence="2">CHK195-12923</strain>
    </source>
</reference>
<feature type="chain" id="PRO_5038561239" evidence="1">
    <location>
        <begin position="26"/>
        <end position="347"/>
    </location>
</feature>
<sequence>MKKFLKLFVVAALSAGMLISAVAISGCSDTPLISGDFSKEATSEQLDELDAYIGSSDSVYGDTAAEDWEYNARMLTRGDTDISVVQNATILNVVLNSTTNIKADYDSEQTLSFRNSENGPVLRGSGAVDYSYNLTETSGEDTEVQSINLSGYSYNDNDYFYLDGAASLNIGENSFSQTAKFKMPLEGAFSEIFLADQGPEGDEVFDFTMLAQLITQDGVEVYIDAQTTFKVKISLDVNAWLNSNAAFVSSLVGMDMSAEFQQLLDSINFGKCDYYIEFDKQTGELLGYGTDADVSFDFTFTVPEVLGTGEITVAYKMDVDSWLLKTEKVADPLPDDLSDYQELDQVS</sequence>
<proteinExistence type="predicted"/>
<evidence type="ECO:0000313" key="2">
    <source>
        <dbReference type="EMBL" id="HIU61931.1"/>
    </source>
</evidence>
<organism evidence="2 3">
    <name type="scientific">Candidatus Coproplasma excrementigallinarum</name>
    <dbReference type="NCBI Taxonomy" id="2840747"/>
    <lineage>
        <taxon>Bacteria</taxon>
        <taxon>Bacillati</taxon>
        <taxon>Bacillota</taxon>
        <taxon>Clostridia</taxon>
        <taxon>Eubacteriales</taxon>
        <taxon>Candidatus Coproplasma</taxon>
    </lineage>
</organism>
<evidence type="ECO:0000313" key="3">
    <source>
        <dbReference type="Proteomes" id="UP000824110"/>
    </source>
</evidence>
<dbReference type="PROSITE" id="PS51257">
    <property type="entry name" value="PROKAR_LIPOPROTEIN"/>
    <property type="match status" value="1"/>
</dbReference>
<dbReference type="EMBL" id="DVNE01000045">
    <property type="protein sequence ID" value="HIU61931.1"/>
    <property type="molecule type" value="Genomic_DNA"/>
</dbReference>
<comment type="caution">
    <text evidence="2">The sequence shown here is derived from an EMBL/GenBank/DDBJ whole genome shotgun (WGS) entry which is preliminary data.</text>
</comment>
<dbReference type="AlphaFoldDB" id="A0A9D1MKI1"/>
<dbReference type="Proteomes" id="UP000824110">
    <property type="component" value="Unassembled WGS sequence"/>
</dbReference>
<gene>
    <name evidence="2" type="ORF">IAB69_04715</name>
</gene>